<proteinExistence type="predicted"/>
<accession>A0A484QUN5</accession>
<evidence type="ECO:0000313" key="8">
    <source>
        <dbReference type="EMBL" id="VFR40759.1"/>
    </source>
</evidence>
<keyword evidence="3" id="KW-0472">Membrane</keyword>
<dbReference type="NCBIfam" id="NF047847">
    <property type="entry name" value="SS_mature_LptM"/>
    <property type="match status" value="1"/>
</dbReference>
<dbReference type="AlphaFoldDB" id="A0A484QUN5"/>
<evidence type="ECO:0000256" key="2">
    <source>
        <dbReference type="ARBA" id="ARBA00022729"/>
    </source>
</evidence>
<evidence type="ECO:0008006" key="9">
    <source>
        <dbReference type="Google" id="ProtNLM"/>
    </source>
</evidence>
<comment type="subcellular location">
    <subcellularLocation>
        <location evidence="1">Cell outer membrane</location>
        <topology evidence="1">Lipid-anchor</topology>
    </subcellularLocation>
</comment>
<dbReference type="Pfam" id="PF13627">
    <property type="entry name" value="LptM_cons"/>
    <property type="match status" value="1"/>
</dbReference>
<organism evidence="8">
    <name type="scientific">plant metagenome</name>
    <dbReference type="NCBI Taxonomy" id="1297885"/>
    <lineage>
        <taxon>unclassified sequences</taxon>
        <taxon>metagenomes</taxon>
        <taxon>organismal metagenomes</taxon>
    </lineage>
</organism>
<reference evidence="8" key="1">
    <citation type="submission" date="2019-03" db="EMBL/GenBank/DDBJ databases">
        <authorList>
            <person name="Danneels B."/>
        </authorList>
    </citation>
    <scope>NUCLEOTIDE SEQUENCE</scope>
</reference>
<evidence type="ECO:0000256" key="7">
    <source>
        <dbReference type="SAM" id="MobiDB-lite"/>
    </source>
</evidence>
<feature type="compositionally biased region" description="Low complexity" evidence="7">
    <location>
        <begin position="68"/>
        <end position="82"/>
    </location>
</feature>
<feature type="compositionally biased region" description="Polar residues" evidence="7">
    <location>
        <begin position="41"/>
        <end position="58"/>
    </location>
</feature>
<keyword evidence="5" id="KW-0998">Cell outer membrane</keyword>
<evidence type="ECO:0000256" key="3">
    <source>
        <dbReference type="ARBA" id="ARBA00023136"/>
    </source>
</evidence>
<dbReference type="EMBL" id="CAADIC010000026">
    <property type="protein sequence ID" value="VFR40759.1"/>
    <property type="molecule type" value="Genomic_DNA"/>
</dbReference>
<name>A0A484QUN5_9ZZZZ</name>
<evidence type="ECO:0000256" key="5">
    <source>
        <dbReference type="ARBA" id="ARBA00023237"/>
    </source>
</evidence>
<sequence>MYAPAQHRQFSRIVATLLAIGALAACGYKGPLYMAPAKPVPQNQAQEAQTQVPAQDQARGTDTRPAESQTRQPSTTTPSRAQ</sequence>
<evidence type="ECO:0000256" key="4">
    <source>
        <dbReference type="ARBA" id="ARBA00023139"/>
    </source>
</evidence>
<evidence type="ECO:0000256" key="6">
    <source>
        <dbReference type="ARBA" id="ARBA00023288"/>
    </source>
</evidence>
<gene>
    <name evidence="8" type="ORF">ANDA3_0174</name>
</gene>
<keyword evidence="4" id="KW-0564">Palmitate</keyword>
<dbReference type="InterPro" id="IPR032831">
    <property type="entry name" value="LptM_cons"/>
</dbReference>
<feature type="region of interest" description="Disordered" evidence="7">
    <location>
        <begin position="33"/>
        <end position="82"/>
    </location>
</feature>
<keyword evidence="6" id="KW-0449">Lipoprotein</keyword>
<protein>
    <recommendedName>
        <fullName evidence="9">Lipoprotein</fullName>
    </recommendedName>
</protein>
<evidence type="ECO:0000256" key="1">
    <source>
        <dbReference type="ARBA" id="ARBA00004459"/>
    </source>
</evidence>
<keyword evidence="2" id="KW-0732">Signal</keyword>